<organism evidence="2 3">
    <name type="scientific">Nezara viridula</name>
    <name type="common">Southern green stink bug</name>
    <name type="synonym">Cimex viridulus</name>
    <dbReference type="NCBI Taxonomy" id="85310"/>
    <lineage>
        <taxon>Eukaryota</taxon>
        <taxon>Metazoa</taxon>
        <taxon>Ecdysozoa</taxon>
        <taxon>Arthropoda</taxon>
        <taxon>Hexapoda</taxon>
        <taxon>Insecta</taxon>
        <taxon>Pterygota</taxon>
        <taxon>Neoptera</taxon>
        <taxon>Paraneoptera</taxon>
        <taxon>Hemiptera</taxon>
        <taxon>Heteroptera</taxon>
        <taxon>Panheteroptera</taxon>
        <taxon>Pentatomomorpha</taxon>
        <taxon>Pentatomoidea</taxon>
        <taxon>Pentatomidae</taxon>
        <taxon>Pentatominae</taxon>
        <taxon>Nezara</taxon>
    </lineage>
</organism>
<name>A0A9P0MP55_NEZVI</name>
<protein>
    <submittedName>
        <fullName evidence="2">Uncharacterized protein</fullName>
    </submittedName>
</protein>
<dbReference type="EMBL" id="OV725079">
    <property type="protein sequence ID" value="CAH1397572.1"/>
    <property type="molecule type" value="Genomic_DNA"/>
</dbReference>
<evidence type="ECO:0000313" key="2">
    <source>
        <dbReference type="EMBL" id="CAH1397572.1"/>
    </source>
</evidence>
<gene>
    <name evidence="2" type="ORF">NEZAVI_LOCUS7371</name>
</gene>
<evidence type="ECO:0000256" key="1">
    <source>
        <dbReference type="SAM" id="MobiDB-lite"/>
    </source>
</evidence>
<accession>A0A9P0MP55</accession>
<dbReference type="AlphaFoldDB" id="A0A9P0MP55"/>
<evidence type="ECO:0000313" key="3">
    <source>
        <dbReference type="Proteomes" id="UP001152798"/>
    </source>
</evidence>
<dbReference type="Proteomes" id="UP001152798">
    <property type="component" value="Chromosome 3"/>
</dbReference>
<keyword evidence="3" id="KW-1185">Reference proteome</keyword>
<reference evidence="2" key="1">
    <citation type="submission" date="2022-01" db="EMBL/GenBank/DDBJ databases">
        <authorList>
            <person name="King R."/>
        </authorList>
    </citation>
    <scope>NUCLEOTIDE SEQUENCE</scope>
</reference>
<feature type="region of interest" description="Disordered" evidence="1">
    <location>
        <begin position="93"/>
        <end position="127"/>
    </location>
</feature>
<proteinExistence type="predicted"/>
<sequence>MRHDRIRNTTILTGLKVKPAKTVPEEHNVRLFECLLRMGSRKNHQDDLRGPFGGKETVCERHSEAKYYKFSCICNQIKGQESRVVIKSQRVVIKRNPDQEDPSVPHSPDPRKKSEISIHYPPSVLRL</sequence>